<feature type="binding site" evidence="6">
    <location>
        <position position="307"/>
    </location>
    <ligand>
        <name>Zn(2+)</name>
        <dbReference type="ChEBI" id="CHEBI:29105"/>
        <label>1</label>
    </ligand>
</feature>
<feature type="active site" evidence="6">
    <location>
        <position position="307"/>
    </location>
</feature>
<dbReference type="GO" id="GO:0005737">
    <property type="term" value="C:cytoplasm"/>
    <property type="evidence" value="ECO:0007669"/>
    <property type="project" value="TreeGrafter"/>
</dbReference>
<evidence type="ECO:0000256" key="2">
    <source>
        <dbReference type="ARBA" id="ARBA00010286"/>
    </source>
</evidence>
<feature type="domain" description="Dihydroorotase catalytic" evidence="7">
    <location>
        <begin position="51"/>
        <end position="237"/>
    </location>
</feature>
<keyword evidence="3 6" id="KW-0479">Metal-binding</keyword>
<dbReference type="OrthoDB" id="9765462at2"/>
<evidence type="ECO:0000313" key="8">
    <source>
        <dbReference type="EMBL" id="QNB46322.1"/>
    </source>
</evidence>
<feature type="binding site" evidence="6">
    <location>
        <position position="62"/>
    </location>
    <ligand>
        <name>Zn(2+)</name>
        <dbReference type="ChEBI" id="CHEBI:29105"/>
        <label>1</label>
    </ligand>
</feature>
<dbReference type="Gene3D" id="2.30.40.10">
    <property type="entry name" value="Urease, subunit C, domain 1"/>
    <property type="match status" value="1"/>
</dbReference>
<feature type="binding site" evidence="6">
    <location>
        <position position="154"/>
    </location>
    <ligand>
        <name>Zn(2+)</name>
        <dbReference type="ChEBI" id="CHEBI:29105"/>
        <label>2</label>
    </ligand>
</feature>
<dbReference type="EMBL" id="CP045798">
    <property type="protein sequence ID" value="QNB46322.1"/>
    <property type="molecule type" value="Genomic_DNA"/>
</dbReference>
<evidence type="ECO:0000256" key="6">
    <source>
        <dbReference type="HAMAP-Rule" id="MF_00220"/>
    </source>
</evidence>
<dbReference type="GO" id="GO:0008270">
    <property type="term" value="F:zinc ion binding"/>
    <property type="evidence" value="ECO:0007669"/>
    <property type="project" value="UniProtKB-UniRule"/>
</dbReference>
<dbReference type="InterPro" id="IPR004722">
    <property type="entry name" value="DHOase"/>
</dbReference>
<dbReference type="AlphaFoldDB" id="A0A7G6E2L8"/>
<dbReference type="RefSeq" id="WP_034421997.1">
    <property type="nucleotide sequence ID" value="NZ_CP045798.1"/>
</dbReference>
<reference evidence="8 9" key="1">
    <citation type="journal article" date="2019" name="Front. Microbiol.">
        <title>Thermoanaerosceptrum fracticalcis gen. nov. sp. nov., a Novel Fumarate-Fermenting Microorganism From a Deep Fractured Carbonate Aquifer of the US Great Basin.</title>
        <authorList>
            <person name="Hamilton-Brehm S.D."/>
            <person name="Stewart L.E."/>
            <person name="Zavarin M."/>
            <person name="Caldwell M."/>
            <person name="Lawson P.A."/>
            <person name="Onstott T.C."/>
            <person name="Grzymski J."/>
            <person name="Neveux I."/>
            <person name="Lollar B.S."/>
            <person name="Russell C.E."/>
            <person name="Moser D.P."/>
        </authorList>
    </citation>
    <scope>NUCLEOTIDE SEQUENCE [LARGE SCALE GENOMIC DNA]</scope>
    <source>
        <strain evidence="8 9">DRI-13</strain>
    </source>
</reference>
<dbReference type="GO" id="GO:0004038">
    <property type="term" value="F:allantoinase activity"/>
    <property type="evidence" value="ECO:0007669"/>
    <property type="project" value="TreeGrafter"/>
</dbReference>
<dbReference type="NCBIfam" id="TIGR00857">
    <property type="entry name" value="pyrC_multi"/>
    <property type="match status" value="1"/>
</dbReference>
<evidence type="ECO:0000256" key="4">
    <source>
        <dbReference type="ARBA" id="ARBA00022801"/>
    </source>
</evidence>
<gene>
    <name evidence="6" type="primary">pyrC</name>
    <name evidence="8" type="ORF">BR63_08350</name>
</gene>
<dbReference type="CDD" id="cd01317">
    <property type="entry name" value="DHOase_IIa"/>
    <property type="match status" value="1"/>
</dbReference>
<comment type="cofactor">
    <cofactor evidence="6">
        <name>Zn(2+)</name>
        <dbReference type="ChEBI" id="CHEBI:29105"/>
    </cofactor>
    <text evidence="6">Binds 2 Zn(2+) ions per subunit.</text>
</comment>
<comment type="pathway">
    <text evidence="6">Pyrimidine metabolism; UMP biosynthesis via de novo pathway; (S)-dihydroorotate from bicarbonate: step 3/3.</text>
</comment>
<name>A0A7G6E2L8_THEFR</name>
<dbReference type="EC" id="3.5.2.3" evidence="6"/>
<dbReference type="PROSITE" id="PS00482">
    <property type="entry name" value="DIHYDROOROTASE_1"/>
    <property type="match status" value="1"/>
</dbReference>
<feature type="binding site" evidence="6">
    <location>
        <position position="234"/>
    </location>
    <ligand>
        <name>Zn(2+)</name>
        <dbReference type="ChEBI" id="CHEBI:29105"/>
        <label>2</label>
    </ligand>
</feature>
<dbReference type="InterPro" id="IPR011059">
    <property type="entry name" value="Metal-dep_hydrolase_composite"/>
</dbReference>
<dbReference type="UniPathway" id="UPA00070">
    <property type="reaction ID" value="UER00117"/>
</dbReference>
<feature type="binding site" evidence="6">
    <location>
        <position position="311"/>
    </location>
    <ligand>
        <name>substrate</name>
    </ligand>
</feature>
<evidence type="ECO:0000313" key="9">
    <source>
        <dbReference type="Proteomes" id="UP000515847"/>
    </source>
</evidence>
<comment type="similarity">
    <text evidence="2 6">Belongs to the metallo-dependent hydrolases superfamily. DHOase family. Class I DHOase subfamily.</text>
</comment>
<keyword evidence="5 6" id="KW-0665">Pyrimidine biosynthesis</keyword>
<keyword evidence="9" id="KW-1185">Reference proteome</keyword>
<dbReference type="SUPFAM" id="SSF51338">
    <property type="entry name" value="Composite domain of metallo-dependent hydrolases"/>
    <property type="match status" value="1"/>
</dbReference>
<dbReference type="PANTHER" id="PTHR43668:SF2">
    <property type="entry name" value="ALLANTOINASE"/>
    <property type="match status" value="1"/>
</dbReference>
<dbReference type="PROSITE" id="PS00483">
    <property type="entry name" value="DIHYDROOROTASE_2"/>
    <property type="match status" value="1"/>
</dbReference>
<dbReference type="InterPro" id="IPR024403">
    <property type="entry name" value="DHOase_cat"/>
</dbReference>
<dbReference type="KEGG" id="tfr:BR63_08350"/>
<evidence type="ECO:0000256" key="1">
    <source>
        <dbReference type="ARBA" id="ARBA00002368"/>
    </source>
</evidence>
<dbReference type="HAMAP" id="MF_00220_B">
    <property type="entry name" value="PyrC_classI_B"/>
    <property type="match status" value="1"/>
</dbReference>
<organism evidence="8 9">
    <name type="scientific">Thermanaerosceptrum fracticalcis</name>
    <dbReference type="NCBI Taxonomy" id="1712410"/>
    <lineage>
        <taxon>Bacteria</taxon>
        <taxon>Bacillati</taxon>
        <taxon>Bacillota</taxon>
        <taxon>Clostridia</taxon>
        <taxon>Eubacteriales</taxon>
        <taxon>Peptococcaceae</taxon>
        <taxon>Thermanaerosceptrum</taxon>
    </lineage>
</organism>
<accession>A0A7G6E2L8</accession>
<feature type="binding site" evidence="6">
    <location>
        <position position="154"/>
    </location>
    <ligand>
        <name>Zn(2+)</name>
        <dbReference type="ChEBI" id="CHEBI:29105"/>
        <label>1</label>
    </ligand>
</feature>
<dbReference type="Pfam" id="PF12890">
    <property type="entry name" value="DHOase"/>
    <property type="match status" value="1"/>
</dbReference>
<feature type="binding site" evidence="6">
    <location>
        <position position="181"/>
    </location>
    <ligand>
        <name>Zn(2+)</name>
        <dbReference type="ChEBI" id="CHEBI:29105"/>
        <label>2</label>
    </ligand>
</feature>
<proteinExistence type="inferred from homology"/>
<dbReference type="GO" id="GO:0044205">
    <property type="term" value="P:'de novo' UMP biosynthetic process"/>
    <property type="evidence" value="ECO:0007669"/>
    <property type="project" value="UniProtKB-UniRule"/>
</dbReference>
<dbReference type="Proteomes" id="UP000515847">
    <property type="component" value="Chromosome"/>
</dbReference>
<dbReference type="Gene3D" id="3.20.20.140">
    <property type="entry name" value="Metal-dependent hydrolases"/>
    <property type="match status" value="1"/>
</dbReference>
<keyword evidence="6" id="KW-0862">Zinc</keyword>
<comment type="caution">
    <text evidence="6">Lacks conserved residue(s) required for the propagation of feature annotation.</text>
</comment>
<comment type="catalytic activity">
    <reaction evidence="6">
        <text>(S)-dihydroorotate + H2O = N-carbamoyl-L-aspartate + H(+)</text>
        <dbReference type="Rhea" id="RHEA:24296"/>
        <dbReference type="ChEBI" id="CHEBI:15377"/>
        <dbReference type="ChEBI" id="CHEBI:15378"/>
        <dbReference type="ChEBI" id="CHEBI:30864"/>
        <dbReference type="ChEBI" id="CHEBI:32814"/>
        <dbReference type="EC" id="3.5.2.3"/>
    </reaction>
</comment>
<evidence type="ECO:0000256" key="5">
    <source>
        <dbReference type="ARBA" id="ARBA00022975"/>
    </source>
</evidence>
<evidence type="ECO:0000259" key="7">
    <source>
        <dbReference type="Pfam" id="PF12890"/>
    </source>
</evidence>
<keyword evidence="4 6" id="KW-0378">Hydrolase</keyword>
<dbReference type="InterPro" id="IPR002195">
    <property type="entry name" value="Dihydroorotase_CS"/>
</dbReference>
<comment type="function">
    <text evidence="1 6">Catalyzes the reversible cyclization of carbamoyl aspartate to dihydroorotate.</text>
</comment>
<feature type="binding site" evidence="6">
    <location>
        <position position="96"/>
    </location>
    <ligand>
        <name>substrate</name>
    </ligand>
</feature>
<feature type="binding site" evidence="6">
    <location>
        <begin position="64"/>
        <end position="66"/>
    </location>
    <ligand>
        <name>substrate</name>
    </ligand>
</feature>
<dbReference type="InterPro" id="IPR032466">
    <property type="entry name" value="Metal_Hydrolase"/>
</dbReference>
<evidence type="ECO:0000256" key="3">
    <source>
        <dbReference type="ARBA" id="ARBA00022723"/>
    </source>
</evidence>
<sequence>MITTKTLIKGGRVLDPASGFDRITDVLVMGKTVVAVGNNLPEGEIVVDARGKIVVPGLIDIHVHLRDPGLTYKEDLISGTRAAAHGGFTSIACMPNTIPVLDTSEQVRNLVKRARQEALVNVFPVAAVTQGSEGRILTDFQALRDAGAVALSDDGKVIQNSELMYRALLKGKDLGLPISQHAEDSYLSANTVVNEGTVSAKLGVKGDPAISEGLIVGRDIELAACTEGHVHIGHISTARAVAMVRQAKAMGIRVTAEVTPHHLLLTEEDVLKIGVNGKMRPPLRKREDVEELRRALADGTIDVIASDHAPHALSEKEIDITYAANGIVGLETAVGLILTFLVHPGLLKLADAIAAWTYKPAQIFNLYGKGRINAGYDADITIIDLHKKWKVDVDEFYSKGKNTPFNGWELTGKPVLTMVGGKIVWSEEGGIC</sequence>
<dbReference type="GO" id="GO:0004151">
    <property type="term" value="F:dihydroorotase activity"/>
    <property type="evidence" value="ECO:0007669"/>
    <property type="project" value="UniProtKB-UniRule"/>
</dbReference>
<dbReference type="InterPro" id="IPR050138">
    <property type="entry name" value="DHOase/Allantoinase_Hydrolase"/>
</dbReference>
<protein>
    <recommendedName>
        <fullName evidence="6">Dihydroorotase</fullName>
        <shortName evidence="6">DHOase</shortName>
        <ecNumber evidence="6">3.5.2.3</ecNumber>
    </recommendedName>
</protein>
<feature type="binding site" evidence="6">
    <location>
        <position position="64"/>
    </location>
    <ligand>
        <name>Zn(2+)</name>
        <dbReference type="ChEBI" id="CHEBI:29105"/>
        <label>1</label>
    </ligand>
</feature>
<dbReference type="PANTHER" id="PTHR43668">
    <property type="entry name" value="ALLANTOINASE"/>
    <property type="match status" value="1"/>
</dbReference>
<dbReference type="GO" id="GO:0006145">
    <property type="term" value="P:purine nucleobase catabolic process"/>
    <property type="evidence" value="ECO:0007669"/>
    <property type="project" value="TreeGrafter"/>
</dbReference>
<dbReference type="SUPFAM" id="SSF51556">
    <property type="entry name" value="Metallo-dependent hydrolases"/>
    <property type="match status" value="1"/>
</dbReference>